<protein>
    <recommendedName>
        <fullName evidence="3">NAD-dependent epimerase/dehydratase domain-containing protein</fullName>
    </recommendedName>
</protein>
<dbReference type="EMBL" id="KN846983">
    <property type="protein sequence ID" value="KIW95874.1"/>
    <property type="molecule type" value="Genomic_DNA"/>
</dbReference>
<evidence type="ECO:0000313" key="2">
    <source>
        <dbReference type="Proteomes" id="UP000053789"/>
    </source>
</evidence>
<dbReference type="RefSeq" id="XP_016622543.1">
    <property type="nucleotide sequence ID" value="XM_016760693.1"/>
</dbReference>
<gene>
    <name evidence="1" type="ORF">Z519_02939</name>
</gene>
<dbReference type="Proteomes" id="UP000053789">
    <property type="component" value="Unassembled WGS sequence"/>
</dbReference>
<keyword evidence="2" id="KW-1185">Reference proteome</keyword>
<reference evidence="1" key="1">
    <citation type="submission" date="2015-01" db="EMBL/GenBank/DDBJ databases">
        <title>The Genome Sequence of Cladophialophora bantiana CBS 173.52.</title>
        <authorList>
            <consortium name="The Broad Institute Genomics Platform"/>
            <person name="Cuomo C."/>
            <person name="de Hoog S."/>
            <person name="Gorbushina A."/>
            <person name="Stielow B."/>
            <person name="Teixiera M."/>
            <person name="Abouelleil A."/>
            <person name="Chapman S.B."/>
            <person name="Priest M."/>
            <person name="Young S.K."/>
            <person name="Wortman J."/>
            <person name="Nusbaum C."/>
            <person name="Birren B."/>
        </authorList>
    </citation>
    <scope>NUCLEOTIDE SEQUENCE [LARGE SCALE GENOMIC DNA]</scope>
    <source>
        <strain evidence="1">CBS 173.52</strain>
    </source>
</reference>
<dbReference type="AlphaFoldDB" id="A0A0D2IGK8"/>
<dbReference type="OrthoDB" id="10262413at2759"/>
<dbReference type="VEuPathDB" id="FungiDB:Z519_02939"/>
<proteinExistence type="predicted"/>
<dbReference type="SUPFAM" id="SSF51735">
    <property type="entry name" value="NAD(P)-binding Rossmann-fold domains"/>
    <property type="match status" value="1"/>
</dbReference>
<organism evidence="1 2">
    <name type="scientific">Cladophialophora bantiana (strain ATCC 10958 / CBS 173.52 / CDC B-1940 / NIH 8579)</name>
    <name type="common">Xylohypha bantiana</name>
    <dbReference type="NCBI Taxonomy" id="1442370"/>
    <lineage>
        <taxon>Eukaryota</taxon>
        <taxon>Fungi</taxon>
        <taxon>Dikarya</taxon>
        <taxon>Ascomycota</taxon>
        <taxon>Pezizomycotina</taxon>
        <taxon>Eurotiomycetes</taxon>
        <taxon>Chaetothyriomycetidae</taxon>
        <taxon>Chaetothyriales</taxon>
        <taxon>Herpotrichiellaceae</taxon>
        <taxon>Cladophialophora</taxon>
    </lineage>
</organism>
<accession>A0A0D2IGK8</accession>
<name>A0A0D2IGK8_CLAB1</name>
<sequence length="163" mass="17531">MKLINPSMLKGGPDTVNIWQSCGPVPALGVVQLIFREKAKELGFVPYVGEGSAIFNCLHVNAIAPFMLKVLDLALHDDTPQGSVSERCFPVGGEEINWKNVSETFAKVLHAEGLVPGPQARSVTLDEAGEGELPMLMASNVMFASRRAEKLGYKHNGVGLVES</sequence>
<evidence type="ECO:0000313" key="1">
    <source>
        <dbReference type="EMBL" id="KIW95874.1"/>
    </source>
</evidence>
<dbReference type="HOGENOM" id="CLU_1626842_0_0_1"/>
<evidence type="ECO:0008006" key="3">
    <source>
        <dbReference type="Google" id="ProtNLM"/>
    </source>
</evidence>
<dbReference type="Gene3D" id="3.40.50.720">
    <property type="entry name" value="NAD(P)-binding Rossmann-like Domain"/>
    <property type="match status" value="1"/>
</dbReference>
<dbReference type="InterPro" id="IPR036291">
    <property type="entry name" value="NAD(P)-bd_dom_sf"/>
</dbReference>
<dbReference type="GeneID" id="27695867"/>